<accession>A0ABS1HI35</accession>
<keyword evidence="7" id="KW-1185">Reference proteome</keyword>
<evidence type="ECO:0000256" key="4">
    <source>
        <dbReference type="PROSITE-ProRule" id="PRU00433"/>
    </source>
</evidence>
<keyword evidence="2 4" id="KW-0479">Metal-binding</keyword>
<dbReference type="EMBL" id="JAENRR010000013">
    <property type="protein sequence ID" value="MBK3517207.1"/>
    <property type="molecule type" value="Genomic_DNA"/>
</dbReference>
<dbReference type="InterPro" id="IPR051459">
    <property type="entry name" value="Cytochrome_c-type_DH"/>
</dbReference>
<evidence type="ECO:0000256" key="2">
    <source>
        <dbReference type="ARBA" id="ARBA00022723"/>
    </source>
</evidence>
<dbReference type="SUPFAM" id="SSF46626">
    <property type="entry name" value="Cytochrome c"/>
    <property type="match status" value="1"/>
</dbReference>
<sequence length="139" mass="14868">MYKGIVLIAILVGLVACGSPKTKQVEEVKKSTVQADHPGKIIYKRHCLACHQGNAGGIPKMYPPLANNKVISGDKAPLIKIMLEGMSGEIEVNGEIYNGVMASYKNLPDKDIAAVLNYLRSGFGNSGEEISAAEVKALR</sequence>
<evidence type="ECO:0000256" key="3">
    <source>
        <dbReference type="ARBA" id="ARBA00023004"/>
    </source>
</evidence>
<protein>
    <submittedName>
        <fullName evidence="6">Cytochrome c</fullName>
    </submittedName>
</protein>
<dbReference type="RefSeq" id="WP_200464431.1">
    <property type="nucleotide sequence ID" value="NZ_JAENRR010000013.1"/>
</dbReference>
<evidence type="ECO:0000259" key="5">
    <source>
        <dbReference type="PROSITE" id="PS51007"/>
    </source>
</evidence>
<keyword evidence="1 4" id="KW-0349">Heme</keyword>
<gene>
    <name evidence="6" type="ORF">JIV24_07610</name>
</gene>
<dbReference type="InterPro" id="IPR009056">
    <property type="entry name" value="Cyt_c-like_dom"/>
</dbReference>
<dbReference type="PANTHER" id="PTHR35008:SF8">
    <property type="entry name" value="ALCOHOL DEHYDROGENASE CYTOCHROME C SUBUNIT"/>
    <property type="match status" value="1"/>
</dbReference>
<evidence type="ECO:0000313" key="6">
    <source>
        <dbReference type="EMBL" id="MBK3517207.1"/>
    </source>
</evidence>
<keyword evidence="3 4" id="KW-0408">Iron</keyword>
<dbReference type="Proteomes" id="UP000605676">
    <property type="component" value="Unassembled WGS sequence"/>
</dbReference>
<evidence type="ECO:0000256" key="1">
    <source>
        <dbReference type="ARBA" id="ARBA00022617"/>
    </source>
</evidence>
<dbReference type="Pfam" id="PF00034">
    <property type="entry name" value="Cytochrom_C"/>
    <property type="match status" value="1"/>
</dbReference>
<feature type="domain" description="Cytochrome c" evidence="5">
    <location>
        <begin position="34"/>
        <end position="123"/>
    </location>
</feature>
<name>A0ABS1HI35_9BACT</name>
<evidence type="ECO:0000313" key="7">
    <source>
        <dbReference type="Proteomes" id="UP000605676"/>
    </source>
</evidence>
<organism evidence="6 7">
    <name type="scientific">Carboxylicivirga marina</name>
    <dbReference type="NCBI Taxonomy" id="2800988"/>
    <lineage>
        <taxon>Bacteria</taxon>
        <taxon>Pseudomonadati</taxon>
        <taxon>Bacteroidota</taxon>
        <taxon>Bacteroidia</taxon>
        <taxon>Marinilabiliales</taxon>
        <taxon>Marinilabiliaceae</taxon>
        <taxon>Carboxylicivirga</taxon>
    </lineage>
</organism>
<dbReference type="InterPro" id="IPR036909">
    <property type="entry name" value="Cyt_c-like_dom_sf"/>
</dbReference>
<dbReference type="PROSITE" id="PS51257">
    <property type="entry name" value="PROKAR_LIPOPROTEIN"/>
    <property type="match status" value="1"/>
</dbReference>
<reference evidence="6 7" key="1">
    <citation type="submission" date="2021-01" db="EMBL/GenBank/DDBJ databases">
        <title>Carboxyliciviraga sp.nov., isolated from coastal sediments.</title>
        <authorList>
            <person name="Lu D."/>
            <person name="Zhang T."/>
        </authorList>
    </citation>
    <scope>NUCLEOTIDE SEQUENCE [LARGE SCALE GENOMIC DNA]</scope>
    <source>
        <strain evidence="6 7">N1Y132</strain>
    </source>
</reference>
<comment type="caution">
    <text evidence="6">The sequence shown here is derived from an EMBL/GenBank/DDBJ whole genome shotgun (WGS) entry which is preliminary data.</text>
</comment>
<dbReference type="Gene3D" id="1.10.760.10">
    <property type="entry name" value="Cytochrome c-like domain"/>
    <property type="match status" value="1"/>
</dbReference>
<proteinExistence type="predicted"/>
<dbReference type="PANTHER" id="PTHR35008">
    <property type="entry name" value="BLL4482 PROTEIN-RELATED"/>
    <property type="match status" value="1"/>
</dbReference>
<dbReference type="PROSITE" id="PS51007">
    <property type="entry name" value="CYTC"/>
    <property type="match status" value="1"/>
</dbReference>